<evidence type="ECO:0000256" key="2">
    <source>
        <dbReference type="SAM" id="SignalP"/>
    </source>
</evidence>
<comment type="caution">
    <text evidence="4">The sequence shown here is derived from an EMBL/GenBank/DDBJ whole genome shotgun (WGS) entry which is preliminary data.</text>
</comment>
<dbReference type="EMBL" id="JBBUTG010000005">
    <property type="protein sequence ID" value="MEK8031384.1"/>
    <property type="molecule type" value="Genomic_DNA"/>
</dbReference>
<dbReference type="SUPFAM" id="SSF53474">
    <property type="entry name" value="alpha/beta-Hydrolases"/>
    <property type="match status" value="1"/>
</dbReference>
<dbReference type="InterPro" id="IPR000383">
    <property type="entry name" value="Xaa-Pro-like_dom"/>
</dbReference>
<reference evidence="4 5" key="1">
    <citation type="submission" date="2024-04" db="EMBL/GenBank/DDBJ databases">
        <title>Novel species of the genus Ideonella isolated from streams.</title>
        <authorList>
            <person name="Lu H."/>
        </authorList>
    </citation>
    <scope>NUCLEOTIDE SEQUENCE [LARGE SCALE GENOMIC DNA]</scope>
    <source>
        <strain evidence="4 5">DXS29W</strain>
    </source>
</reference>
<dbReference type="Pfam" id="PF02129">
    <property type="entry name" value="Peptidase_S15"/>
    <property type="match status" value="1"/>
</dbReference>
<feature type="chain" id="PRO_5045373727" evidence="2">
    <location>
        <begin position="27"/>
        <end position="575"/>
    </location>
</feature>
<accession>A0ABU9BNQ8</accession>
<dbReference type="Gene3D" id="2.60.120.260">
    <property type="entry name" value="Galactose-binding domain-like"/>
    <property type="match status" value="1"/>
</dbReference>
<gene>
    <name evidence="4" type="ORF">AACH06_11195</name>
</gene>
<dbReference type="InterPro" id="IPR008979">
    <property type="entry name" value="Galactose-bd-like_sf"/>
</dbReference>
<name>A0ABU9BNQ8_9BURK</name>
<dbReference type="InterPro" id="IPR029058">
    <property type="entry name" value="AB_hydrolase_fold"/>
</dbReference>
<dbReference type="Pfam" id="PF08530">
    <property type="entry name" value="PepX_C"/>
    <property type="match status" value="1"/>
</dbReference>
<sequence>MPKIYGRPVAALVMCLPLLSSLTSEAASCRAPTPAEAAIYTTPILMPGVISPKDGTCFLNNFTVATSDGVRLTANVFLPSGANGGSKFPAVVYPSSWAAADFFEYLGEQQRMAQNGYVAMAYTARGFYGSGGVVGVASEQDTADFSSVLDWLVSNTATDANRIGAAGISYGAGLSMLGAARDSRVKAVASMSGWSNLIDQMYGNSVPNPTWLAVLTLSGTFTGNMDPIIYQYDAAIRDPDTSPEKIAEISAWGVPRSPLNVVDTLNARKVPVLVSKNYQDDMFSPNSTLLMFSRLTGPKKLLLQPGIHGSAELAGATLGVDNPVFDQVHRWMDRWLKGVQNGVDTEPKVNLQLKFGGNRETLSNWPAPELRSNTYYLGPRGNLRWDFGCFCWKGVTGTLSSSPNRQNVGDQIDSLLDTTATTGLIPILSPIMESVGLPVINHMATILSGNGIRYEGDALNAPLKLRGSPKLQLRAKPNLKRGMLVAYLYDVDWAGFGTLITHGARAVHWATPGAVTDFSFDMNAVAYDVPAGHHLVLVFDTADSLYGSPVHFGDMFRMALPFDSGNQMSMTLPVR</sequence>
<dbReference type="RefSeq" id="WP_341425762.1">
    <property type="nucleotide sequence ID" value="NZ_JBBUTG010000005.1"/>
</dbReference>
<dbReference type="SMART" id="SM00939">
    <property type="entry name" value="PepX_C"/>
    <property type="match status" value="1"/>
</dbReference>
<evidence type="ECO:0000259" key="3">
    <source>
        <dbReference type="SMART" id="SM00939"/>
    </source>
</evidence>
<organism evidence="4 5">
    <name type="scientific">Ideonella lacteola</name>
    <dbReference type="NCBI Taxonomy" id="2984193"/>
    <lineage>
        <taxon>Bacteria</taxon>
        <taxon>Pseudomonadati</taxon>
        <taxon>Pseudomonadota</taxon>
        <taxon>Betaproteobacteria</taxon>
        <taxon>Burkholderiales</taxon>
        <taxon>Sphaerotilaceae</taxon>
        <taxon>Ideonella</taxon>
    </lineage>
</organism>
<proteinExistence type="predicted"/>
<dbReference type="PANTHER" id="PTHR22946:SF9">
    <property type="entry name" value="POLYKETIDE TRANSFERASE AF380"/>
    <property type="match status" value="1"/>
</dbReference>
<feature type="domain" description="Xaa-Pro dipeptidyl-peptidase C-terminal" evidence="3">
    <location>
        <begin position="329"/>
        <end position="561"/>
    </location>
</feature>
<protein>
    <submittedName>
        <fullName evidence="4">CocE/NonD family hydrolase</fullName>
    </submittedName>
</protein>
<dbReference type="GO" id="GO:0016787">
    <property type="term" value="F:hydrolase activity"/>
    <property type="evidence" value="ECO:0007669"/>
    <property type="project" value="UniProtKB-KW"/>
</dbReference>
<dbReference type="InterPro" id="IPR013736">
    <property type="entry name" value="Xaa-Pro_dipept_C"/>
</dbReference>
<evidence type="ECO:0000256" key="1">
    <source>
        <dbReference type="ARBA" id="ARBA00022801"/>
    </source>
</evidence>
<keyword evidence="2" id="KW-0732">Signal</keyword>
<keyword evidence="1 4" id="KW-0378">Hydrolase</keyword>
<dbReference type="Proteomes" id="UP001371218">
    <property type="component" value="Unassembled WGS sequence"/>
</dbReference>
<dbReference type="InterPro" id="IPR050261">
    <property type="entry name" value="FrsA_esterase"/>
</dbReference>
<evidence type="ECO:0000313" key="4">
    <source>
        <dbReference type="EMBL" id="MEK8031384.1"/>
    </source>
</evidence>
<keyword evidence="5" id="KW-1185">Reference proteome</keyword>
<dbReference type="PANTHER" id="PTHR22946">
    <property type="entry name" value="DIENELACTONE HYDROLASE DOMAIN-CONTAINING PROTEIN-RELATED"/>
    <property type="match status" value="1"/>
</dbReference>
<evidence type="ECO:0000313" key="5">
    <source>
        <dbReference type="Proteomes" id="UP001371218"/>
    </source>
</evidence>
<dbReference type="SUPFAM" id="SSF49785">
    <property type="entry name" value="Galactose-binding domain-like"/>
    <property type="match status" value="1"/>
</dbReference>
<feature type="signal peptide" evidence="2">
    <location>
        <begin position="1"/>
        <end position="26"/>
    </location>
</feature>
<dbReference type="Gene3D" id="3.40.50.1820">
    <property type="entry name" value="alpha/beta hydrolase"/>
    <property type="match status" value="1"/>
</dbReference>